<evidence type="ECO:0000256" key="2">
    <source>
        <dbReference type="ARBA" id="ARBA00022448"/>
    </source>
</evidence>
<keyword evidence="5 7" id="KW-1133">Transmembrane helix</keyword>
<evidence type="ECO:0000256" key="7">
    <source>
        <dbReference type="SAM" id="Phobius"/>
    </source>
</evidence>
<feature type="transmembrane region" description="Helical" evidence="7">
    <location>
        <begin position="410"/>
        <end position="431"/>
    </location>
</feature>
<dbReference type="InterPro" id="IPR048279">
    <property type="entry name" value="MdtK-like"/>
</dbReference>
<dbReference type="KEGG" id="pdl:Pyrde_1744"/>
<evidence type="ECO:0000256" key="1">
    <source>
        <dbReference type="ARBA" id="ARBA00004651"/>
    </source>
</evidence>
<dbReference type="PIRSF" id="PIRSF006603">
    <property type="entry name" value="DinF"/>
    <property type="match status" value="1"/>
</dbReference>
<evidence type="ECO:0000256" key="5">
    <source>
        <dbReference type="ARBA" id="ARBA00022989"/>
    </source>
</evidence>
<feature type="transmembrane region" description="Helical" evidence="7">
    <location>
        <begin position="273"/>
        <end position="297"/>
    </location>
</feature>
<protein>
    <recommendedName>
        <fullName evidence="10">MATE family efflux transporter</fullName>
    </recommendedName>
</protein>
<accession>A0A0P0N586</accession>
<evidence type="ECO:0000313" key="9">
    <source>
        <dbReference type="Proteomes" id="UP000058613"/>
    </source>
</evidence>
<dbReference type="GeneID" id="26100084"/>
<evidence type="ECO:0000313" key="8">
    <source>
        <dbReference type="EMBL" id="ALL01787.1"/>
    </source>
</evidence>
<dbReference type="Proteomes" id="UP000058613">
    <property type="component" value="Chromosome"/>
</dbReference>
<keyword evidence="3" id="KW-1003">Cell membrane</keyword>
<keyword evidence="2" id="KW-0813">Transport</keyword>
<evidence type="ECO:0000256" key="6">
    <source>
        <dbReference type="ARBA" id="ARBA00023136"/>
    </source>
</evidence>
<comment type="subcellular location">
    <subcellularLocation>
        <location evidence="1">Cell membrane</location>
        <topology evidence="1">Multi-pass membrane protein</topology>
    </subcellularLocation>
</comment>
<feature type="transmembrane region" description="Helical" evidence="7">
    <location>
        <begin position="378"/>
        <end position="398"/>
    </location>
</feature>
<dbReference type="Pfam" id="PF01554">
    <property type="entry name" value="MatE"/>
    <property type="match status" value="2"/>
</dbReference>
<dbReference type="GO" id="GO:0015297">
    <property type="term" value="F:antiporter activity"/>
    <property type="evidence" value="ECO:0007669"/>
    <property type="project" value="InterPro"/>
</dbReference>
<dbReference type="AlphaFoldDB" id="A0A0P0N586"/>
<dbReference type="OrthoDB" id="214119at2157"/>
<dbReference type="GO" id="GO:0042910">
    <property type="term" value="F:xenobiotic transmembrane transporter activity"/>
    <property type="evidence" value="ECO:0007669"/>
    <property type="project" value="InterPro"/>
</dbReference>
<evidence type="ECO:0008006" key="10">
    <source>
        <dbReference type="Google" id="ProtNLM"/>
    </source>
</evidence>
<dbReference type="GO" id="GO:0005886">
    <property type="term" value="C:plasma membrane"/>
    <property type="evidence" value="ECO:0007669"/>
    <property type="project" value="UniProtKB-SubCell"/>
</dbReference>
<reference evidence="8 9" key="1">
    <citation type="submission" date="2015-10" db="EMBL/GenBank/DDBJ databases">
        <title>Complete genome sequence of hyperthermophilic archaeon Pyrodictium delaneyi Su06.</title>
        <authorList>
            <person name="Jung J.-H."/>
            <person name="Lin J."/>
            <person name="Holden J.F."/>
            <person name="Park C.-S."/>
        </authorList>
    </citation>
    <scope>NUCLEOTIDE SEQUENCE [LARGE SCALE GENOMIC DNA]</scope>
    <source>
        <strain evidence="8 9">Su06</strain>
    </source>
</reference>
<dbReference type="RefSeq" id="WP_055410013.1">
    <property type="nucleotide sequence ID" value="NZ_CP013011.1"/>
</dbReference>
<feature type="transmembrane region" description="Helical" evidence="7">
    <location>
        <begin position="180"/>
        <end position="203"/>
    </location>
</feature>
<feature type="transmembrane region" description="Helical" evidence="7">
    <location>
        <begin position="68"/>
        <end position="89"/>
    </location>
</feature>
<dbReference type="PANTHER" id="PTHR43549">
    <property type="entry name" value="MULTIDRUG RESISTANCE PROTEIN YPNP-RELATED"/>
    <property type="match status" value="1"/>
</dbReference>
<proteinExistence type="predicted"/>
<feature type="transmembrane region" description="Helical" evidence="7">
    <location>
        <begin position="109"/>
        <end position="131"/>
    </location>
</feature>
<feature type="transmembrane region" description="Helical" evidence="7">
    <location>
        <begin position="341"/>
        <end position="366"/>
    </location>
</feature>
<feature type="transmembrane region" description="Helical" evidence="7">
    <location>
        <begin position="250"/>
        <end position="267"/>
    </location>
</feature>
<dbReference type="InterPro" id="IPR052031">
    <property type="entry name" value="Membrane_Transporter-Flippase"/>
</dbReference>
<dbReference type="EMBL" id="CP013011">
    <property type="protein sequence ID" value="ALL01787.1"/>
    <property type="molecule type" value="Genomic_DNA"/>
</dbReference>
<evidence type="ECO:0000256" key="4">
    <source>
        <dbReference type="ARBA" id="ARBA00022692"/>
    </source>
</evidence>
<dbReference type="NCBIfam" id="TIGR00797">
    <property type="entry name" value="matE"/>
    <property type="match status" value="1"/>
</dbReference>
<keyword evidence="6 7" id="KW-0472">Membrane</keyword>
<feature type="transmembrane region" description="Helical" evidence="7">
    <location>
        <begin position="151"/>
        <end position="168"/>
    </location>
</feature>
<sequence length="474" mass="51325">MTEATKQCTERGLQDLRQQVLEAPVTITILKLSAPLMLGNLVSSLYWLIDAFWLGLLGVEEFSVPTLAYYPFLIVYTALVGFLTAAVSLVSQITGRGNVDEIVETVNKVLGASILAGLMFGLAGFVLSPLFVRLIGASGEMAISATTYLRLQFIALPVAAFTYTFRYVASSLGDTRTPMILMTVSMLINIVLDPFLIFGLWIFPRLEVLGAAIATVVAKSLTAIVIVVMLRRGFHGVRLHPKMMLPSRRILKVMISVGTPLGINMSVQHVSEYILVGIITRIDMMLGTVAAIAAYTIGFRILDVLRSIVAALSQAAAAVIGQSLGAGLRDRAETAVASLTWMVFITLVTAAILLAVKGYNIAGLFIDNPAAIMEAWQYLFLLGLSLPLFTFFLVAWSIGVATGKNQIPTYIAVIRTIGIRLPLAYTLAFILGMTSLGVWIAIAISNMIAGLLSALWIVKGKWLEAEALRKYQKS</sequence>
<feature type="transmembrane region" description="Helical" evidence="7">
    <location>
        <begin position="36"/>
        <end position="56"/>
    </location>
</feature>
<name>A0A0P0N586_9CREN</name>
<organism evidence="8 9">
    <name type="scientific">Pyrodictium delaneyi</name>
    <dbReference type="NCBI Taxonomy" id="1273541"/>
    <lineage>
        <taxon>Archaea</taxon>
        <taxon>Thermoproteota</taxon>
        <taxon>Thermoprotei</taxon>
        <taxon>Desulfurococcales</taxon>
        <taxon>Pyrodictiaceae</taxon>
        <taxon>Pyrodictium</taxon>
    </lineage>
</organism>
<dbReference type="PANTHER" id="PTHR43549:SF2">
    <property type="entry name" value="MULTIDRUG RESISTANCE PROTEIN NORM-RELATED"/>
    <property type="match status" value="1"/>
</dbReference>
<evidence type="ECO:0000256" key="3">
    <source>
        <dbReference type="ARBA" id="ARBA00022475"/>
    </source>
</evidence>
<keyword evidence="4 7" id="KW-0812">Transmembrane</keyword>
<feature type="transmembrane region" description="Helical" evidence="7">
    <location>
        <begin position="438"/>
        <end position="458"/>
    </location>
</feature>
<dbReference type="STRING" id="1273541.Pyrde_1744"/>
<gene>
    <name evidence="8" type="ORF">Pyrde_1744</name>
</gene>
<dbReference type="InterPro" id="IPR002528">
    <property type="entry name" value="MATE_fam"/>
</dbReference>
<feature type="transmembrane region" description="Helical" evidence="7">
    <location>
        <begin position="209"/>
        <end position="230"/>
    </location>
</feature>